<dbReference type="GO" id="GO:0008168">
    <property type="term" value="F:methyltransferase activity"/>
    <property type="evidence" value="ECO:0007669"/>
    <property type="project" value="UniProtKB-KW"/>
</dbReference>
<evidence type="ECO:0000256" key="3">
    <source>
        <dbReference type="ARBA" id="ARBA00022801"/>
    </source>
</evidence>
<evidence type="ECO:0000256" key="2">
    <source>
        <dbReference type="ARBA" id="ARBA00022723"/>
    </source>
</evidence>
<comment type="caution">
    <text evidence="8">The sequence shown here is derived from an EMBL/GenBank/DDBJ whole genome shotgun (WGS) entry which is preliminary data.</text>
</comment>
<dbReference type="InterPro" id="IPR025714">
    <property type="entry name" value="Methyltranfer_dom"/>
</dbReference>
<evidence type="ECO:0000313" key="8">
    <source>
        <dbReference type="EMBL" id="MCU6765855.1"/>
    </source>
</evidence>
<dbReference type="SUPFAM" id="SSF53335">
    <property type="entry name" value="S-adenosyl-L-methionine-dependent methyltransferases"/>
    <property type="match status" value="2"/>
</dbReference>
<reference evidence="8 9" key="1">
    <citation type="journal article" date="2021" name="ISME Commun">
        <title>Automated analysis of genomic sequences facilitates high-throughput and comprehensive description of bacteria.</title>
        <authorList>
            <person name="Hitch T.C.A."/>
        </authorList>
    </citation>
    <scope>NUCLEOTIDE SEQUENCE [LARGE SCALE GENOMIC DNA]</scope>
    <source>
        <strain evidence="8 9">Sanger_23</strain>
    </source>
</reference>
<evidence type="ECO:0000259" key="5">
    <source>
        <dbReference type="Pfam" id="PF08241"/>
    </source>
</evidence>
<evidence type="ECO:0000259" key="7">
    <source>
        <dbReference type="Pfam" id="PF24827"/>
    </source>
</evidence>
<dbReference type="InterPro" id="IPR055438">
    <property type="entry name" value="AstE_AspA_cat"/>
</dbReference>
<keyword evidence="3" id="KW-0378">Hydrolase</keyword>
<keyword evidence="2" id="KW-0479">Metal-binding</keyword>
<dbReference type="PANTHER" id="PTHR43591">
    <property type="entry name" value="METHYLTRANSFERASE"/>
    <property type="match status" value="1"/>
</dbReference>
<evidence type="ECO:0000256" key="1">
    <source>
        <dbReference type="ARBA" id="ARBA00001947"/>
    </source>
</evidence>
<dbReference type="EMBL" id="JAOQJL010000019">
    <property type="protein sequence ID" value="MCU6765855.1"/>
    <property type="molecule type" value="Genomic_DNA"/>
</dbReference>
<dbReference type="Proteomes" id="UP001652409">
    <property type="component" value="Unassembled WGS sequence"/>
</dbReference>
<protein>
    <submittedName>
        <fullName evidence="8">Methyltransferase domain-containing protein</fullName>
    </submittedName>
</protein>
<dbReference type="SUPFAM" id="SSF53187">
    <property type="entry name" value="Zn-dependent exopeptidases"/>
    <property type="match status" value="1"/>
</dbReference>
<proteinExistence type="predicted"/>
<comment type="cofactor">
    <cofactor evidence="1">
        <name>Zn(2+)</name>
        <dbReference type="ChEBI" id="CHEBI:29105"/>
    </cofactor>
</comment>
<dbReference type="RefSeq" id="WP_158421778.1">
    <property type="nucleotide sequence ID" value="NZ_JAOQJL010000019.1"/>
</dbReference>
<dbReference type="InterPro" id="IPR013216">
    <property type="entry name" value="Methyltransf_11"/>
</dbReference>
<feature type="domain" description="Methyltransferase type 11" evidence="5">
    <location>
        <begin position="54"/>
        <end position="152"/>
    </location>
</feature>
<dbReference type="Gene3D" id="3.40.50.150">
    <property type="entry name" value="Vaccinia Virus protein VP39"/>
    <property type="match status" value="2"/>
</dbReference>
<feature type="domain" description="Methyltransferase" evidence="6">
    <location>
        <begin position="626"/>
        <end position="738"/>
    </location>
</feature>
<keyword evidence="8" id="KW-0489">Methyltransferase</keyword>
<accession>A0ABT2TUJ1</accession>
<dbReference type="InterPro" id="IPR029063">
    <property type="entry name" value="SAM-dependent_MTases_sf"/>
</dbReference>
<dbReference type="GO" id="GO:0032259">
    <property type="term" value="P:methylation"/>
    <property type="evidence" value="ECO:0007669"/>
    <property type="project" value="UniProtKB-KW"/>
</dbReference>
<feature type="domain" description="Succinylglutamate desuccinylase/Aspartoacylase catalytic" evidence="7">
    <location>
        <begin position="298"/>
        <end position="485"/>
    </location>
</feature>
<dbReference type="Pfam" id="PF24827">
    <property type="entry name" value="AstE_AspA_cat"/>
    <property type="match status" value="1"/>
</dbReference>
<organism evidence="8 9">
    <name type="scientific">Blautia ammoniilytica</name>
    <dbReference type="NCBI Taxonomy" id="2981782"/>
    <lineage>
        <taxon>Bacteria</taxon>
        <taxon>Bacillati</taxon>
        <taxon>Bacillota</taxon>
        <taxon>Clostridia</taxon>
        <taxon>Lachnospirales</taxon>
        <taxon>Lachnospiraceae</taxon>
        <taxon>Blautia</taxon>
    </lineage>
</organism>
<evidence type="ECO:0000256" key="4">
    <source>
        <dbReference type="ARBA" id="ARBA00022833"/>
    </source>
</evidence>
<dbReference type="Pfam" id="PF13847">
    <property type="entry name" value="Methyltransf_31"/>
    <property type="match status" value="1"/>
</dbReference>
<keyword evidence="9" id="KW-1185">Reference proteome</keyword>
<evidence type="ECO:0000259" key="6">
    <source>
        <dbReference type="Pfam" id="PF13847"/>
    </source>
</evidence>
<dbReference type="CDD" id="cd02440">
    <property type="entry name" value="AdoMet_MTases"/>
    <property type="match status" value="2"/>
</dbReference>
<evidence type="ECO:0000313" key="9">
    <source>
        <dbReference type="Proteomes" id="UP001652409"/>
    </source>
</evidence>
<gene>
    <name evidence="8" type="ORF">OCV61_10590</name>
</gene>
<sequence>MTELMKEIKDYWNTRTEGYSEVNEKELLGTQKEAWLMLLKNKFPQKARESLRILDIGTGPGFFPVILAGEGYYVDAVDYTEGMLEKAKENVEKYLGNKKDHVSFYRMDAQDLDFQDNTFDVVITRNLTWNLPDPVKAYREWIRVLCPGGQLLNFDANWYGYLYDEEKRLAYDKDRENVEKENLDDHYLCTDIDRMEEIARQVPLSGKQRPSWDEKVLTELHASVTVDTDVWNRVWSTEEKLNYGSTPMFMIQAVKQELWEGYTLGDLTVQPGHRAHGFLTLGNGEFSLPITVIRGKNPGKTVLITAGIHPGEYVGIQSAVELAEDLNAEKMSGTVILVKVVCREAFEARKGSADMAESGNLNRLFPGKREGKKLERLAFAVVKELQEKADYYIDLHSGDDYEELASYVYYAGRADARTVEISRHMAQQVDVPYMVQSDVVSGSAYNYAASQGIPSVLLERGGMGCWDAEEVRSMKRDVRTILRYLGIYDGHKSYRKYYPLEVKNVQYQDASYNVLWYPEKKAGDLFESGDVLGYVRDYEGKELECCVAYSDGVILYQTRSLQVLQDGPMITYGQISYENDDRKERITNYWTKRSDSFLKQRRDELHSPLASRWMNEIHKCMQEKGSKLKILDVGCGAGFFSVLLAKEGHMVTGIDLTPNMIEGARSLAKEEGVNCTFQVMDAETLNFEDNCFDMVISRNLTWTLPNASKAYGEWMRVLKKGGFMLNFDANYGLEDSTDTSSLPKMHAHNMLGSDMMRECDEIKHQLPISSCSRPAWDLQTLETLGVKRIYVDLGISSRIYCEKDEFYNPTPMFLLWTEK</sequence>
<name>A0ABT2TUJ1_9FIRM</name>
<dbReference type="Gene3D" id="3.40.630.10">
    <property type="entry name" value="Zn peptidases"/>
    <property type="match status" value="1"/>
</dbReference>
<dbReference type="PANTHER" id="PTHR43591:SF24">
    <property type="entry name" value="2-METHOXY-6-POLYPRENYL-1,4-BENZOQUINOL METHYLASE, MITOCHONDRIAL"/>
    <property type="match status" value="1"/>
</dbReference>
<dbReference type="Pfam" id="PF08241">
    <property type="entry name" value="Methyltransf_11"/>
    <property type="match status" value="1"/>
</dbReference>
<keyword evidence="8" id="KW-0808">Transferase</keyword>
<keyword evidence="4" id="KW-0862">Zinc</keyword>